<gene>
    <name evidence="2" type="ORF">GCM10011578_097220</name>
</gene>
<accession>A0A917XQE3</accession>
<dbReference type="Proteomes" id="UP000653411">
    <property type="component" value="Unassembled WGS sequence"/>
</dbReference>
<dbReference type="EMBL" id="BMML01000046">
    <property type="protein sequence ID" value="GGN45374.1"/>
    <property type="molecule type" value="Genomic_DNA"/>
</dbReference>
<evidence type="ECO:0000256" key="1">
    <source>
        <dbReference type="SAM" id="MobiDB-lite"/>
    </source>
</evidence>
<reference evidence="2" key="1">
    <citation type="journal article" date="2014" name="Int. J. Syst. Evol. Microbiol.">
        <title>Complete genome sequence of Corynebacterium casei LMG S-19264T (=DSM 44701T), isolated from a smear-ripened cheese.</title>
        <authorList>
            <consortium name="US DOE Joint Genome Institute (JGI-PGF)"/>
            <person name="Walter F."/>
            <person name="Albersmeier A."/>
            <person name="Kalinowski J."/>
            <person name="Ruckert C."/>
        </authorList>
    </citation>
    <scope>NUCLEOTIDE SEQUENCE</scope>
    <source>
        <strain evidence="2">CGMCC 4.7110</strain>
    </source>
</reference>
<evidence type="ECO:0000313" key="2">
    <source>
        <dbReference type="EMBL" id="GGN45374.1"/>
    </source>
</evidence>
<dbReference type="AlphaFoldDB" id="A0A917XQE3"/>
<evidence type="ECO:0000313" key="3">
    <source>
        <dbReference type="Proteomes" id="UP000653411"/>
    </source>
</evidence>
<protein>
    <submittedName>
        <fullName evidence="2">Uncharacterized protein</fullName>
    </submittedName>
</protein>
<comment type="caution">
    <text evidence="2">The sequence shown here is derived from an EMBL/GenBank/DDBJ whole genome shotgun (WGS) entry which is preliminary data.</text>
</comment>
<dbReference type="RefSeq" id="WP_189269407.1">
    <property type="nucleotide sequence ID" value="NZ_BMML01000046.1"/>
</dbReference>
<name>A0A917XQE3_9ACTN</name>
<sequence>MTTTLYEIETSESDDGTLRPDEALWTPAGKDAVDHGFVVHRGLYVAGISSPADDRLHPQSFVALGHHKWSDLIEAAATYMDRVHGWRTLHSYPDDDPSETIHRIPRAVLTWCVLLLHPHPDHPCGCEWEGSWRMIWAPPDEPGAIPITAMRHPAAPAAAAGLPDPDQGGLATWAG</sequence>
<keyword evidence="3" id="KW-1185">Reference proteome</keyword>
<reference evidence="2" key="2">
    <citation type="submission" date="2020-09" db="EMBL/GenBank/DDBJ databases">
        <authorList>
            <person name="Sun Q."/>
            <person name="Zhou Y."/>
        </authorList>
    </citation>
    <scope>NUCLEOTIDE SEQUENCE</scope>
    <source>
        <strain evidence="2">CGMCC 4.7110</strain>
    </source>
</reference>
<proteinExistence type="predicted"/>
<feature type="region of interest" description="Disordered" evidence="1">
    <location>
        <begin position="156"/>
        <end position="175"/>
    </location>
</feature>
<organism evidence="2 3">
    <name type="scientific">Streptomyces fuscichromogenes</name>
    <dbReference type="NCBI Taxonomy" id="1324013"/>
    <lineage>
        <taxon>Bacteria</taxon>
        <taxon>Bacillati</taxon>
        <taxon>Actinomycetota</taxon>
        <taxon>Actinomycetes</taxon>
        <taxon>Kitasatosporales</taxon>
        <taxon>Streptomycetaceae</taxon>
        <taxon>Streptomyces</taxon>
    </lineage>
</organism>